<comment type="caution">
    <text evidence="1">The sequence shown here is derived from an EMBL/GenBank/DDBJ whole genome shotgun (WGS) entry which is preliminary data.</text>
</comment>
<name>A0A813H4S1_POLGL</name>
<sequence>MALALVDAVGHGRAADSLSSSFDNDQLDHLRRRLSSEVEQHESCKMALQRLGRVVEGCCERLVSRSSGWPGSQELIARRVTDTLRDLDSELSDALRASRSCSSSALPGESYDVLRSSLQTTQRRCEELSGNMLQQTDVNGELDHTLSTSKGA</sequence>
<proteinExistence type="predicted"/>
<reference evidence="1" key="1">
    <citation type="submission" date="2021-02" db="EMBL/GenBank/DDBJ databases">
        <authorList>
            <person name="Dougan E. K."/>
            <person name="Rhodes N."/>
            <person name="Thang M."/>
            <person name="Chan C."/>
        </authorList>
    </citation>
    <scope>NUCLEOTIDE SEQUENCE</scope>
</reference>
<feature type="non-terminal residue" evidence="1">
    <location>
        <position position="1"/>
    </location>
</feature>
<dbReference type="EMBL" id="CAJNNV010030468">
    <property type="protein sequence ID" value="CAE8632608.1"/>
    <property type="molecule type" value="Genomic_DNA"/>
</dbReference>
<accession>A0A813H4S1</accession>
<dbReference type="Proteomes" id="UP000654075">
    <property type="component" value="Unassembled WGS sequence"/>
</dbReference>
<evidence type="ECO:0000313" key="1">
    <source>
        <dbReference type="EMBL" id="CAE8632608.1"/>
    </source>
</evidence>
<dbReference type="AlphaFoldDB" id="A0A813H4S1"/>
<keyword evidence="2" id="KW-1185">Reference proteome</keyword>
<protein>
    <submittedName>
        <fullName evidence="1">Uncharacterized protein</fullName>
    </submittedName>
</protein>
<gene>
    <name evidence="1" type="ORF">PGLA1383_LOCUS48545</name>
</gene>
<evidence type="ECO:0000313" key="2">
    <source>
        <dbReference type="Proteomes" id="UP000654075"/>
    </source>
</evidence>
<organism evidence="1 2">
    <name type="scientific">Polarella glacialis</name>
    <name type="common">Dinoflagellate</name>
    <dbReference type="NCBI Taxonomy" id="89957"/>
    <lineage>
        <taxon>Eukaryota</taxon>
        <taxon>Sar</taxon>
        <taxon>Alveolata</taxon>
        <taxon>Dinophyceae</taxon>
        <taxon>Suessiales</taxon>
        <taxon>Suessiaceae</taxon>
        <taxon>Polarella</taxon>
    </lineage>
</organism>